<comment type="subunit">
    <text evidence="2">Homodimer.</text>
</comment>
<evidence type="ECO:0000313" key="4">
    <source>
        <dbReference type="EMBL" id="KAF5833431.1"/>
    </source>
</evidence>
<evidence type="ECO:0000259" key="3">
    <source>
        <dbReference type="PROSITE" id="PS51747"/>
    </source>
</evidence>
<dbReference type="InterPro" id="IPR050202">
    <property type="entry name" value="Cyt/Deoxycyt_deaminase"/>
</dbReference>
<dbReference type="CDD" id="cd01283">
    <property type="entry name" value="cytidine_deaminase"/>
    <property type="match status" value="1"/>
</dbReference>
<dbReference type="Gene3D" id="3.40.140.10">
    <property type="entry name" value="Cytidine Deaminase, domain 2"/>
    <property type="match status" value="2"/>
</dbReference>
<dbReference type="Pfam" id="PF08211">
    <property type="entry name" value="dCMP_cyt_deam_2"/>
    <property type="match status" value="1"/>
</dbReference>
<gene>
    <name evidence="4" type="ORF">DUNSADRAFT_10257</name>
</gene>
<reference evidence="4" key="1">
    <citation type="submission" date="2017-08" db="EMBL/GenBank/DDBJ databases">
        <authorList>
            <person name="Polle J.E."/>
            <person name="Barry K."/>
            <person name="Cushman J."/>
            <person name="Schmutz J."/>
            <person name="Tran D."/>
            <person name="Hathwaick L.T."/>
            <person name="Yim W.C."/>
            <person name="Jenkins J."/>
            <person name="Mckie-Krisberg Z.M."/>
            <person name="Prochnik S."/>
            <person name="Lindquist E."/>
            <person name="Dockter R.B."/>
            <person name="Adam C."/>
            <person name="Molina H."/>
            <person name="Bunkerborg J."/>
            <person name="Jin E."/>
            <person name="Buchheim M."/>
            <person name="Magnuson J."/>
        </authorList>
    </citation>
    <scope>NUCLEOTIDE SEQUENCE</scope>
    <source>
        <strain evidence="4">CCAP 19/18</strain>
    </source>
</reference>
<evidence type="ECO:0000256" key="2">
    <source>
        <dbReference type="ARBA" id="ARBA00011738"/>
    </source>
</evidence>
<proteinExistence type="inferred from homology"/>
<sequence length="284" mass="30332">MIPAHEVEELLAARNIAKHDSHAVHTFLMSLVQPAACMARAPISSFHVGAVGLGISGAIYVGVNIEFPHSHLNDSIHAEQDQARIVFGESGDDQPCSIGKDSSSEGVDNNSLNGGASKVYKSYNLNDLLPLKFGPMDLMSDGKAFPLLLAQQHHKVSVSPRSIAGLAAKRGGISDFLERGIKEAERWAQQCYAPYTECVSGVAILTSAGGVYSGGYVESAAFNPSLTPFHAAWAAAVSDHVLPEQVQEVILTELHSSLVSQRHGVKTLAKKLAPHANFTLLYLQ</sequence>
<dbReference type="SUPFAM" id="SSF53927">
    <property type="entry name" value="Cytidine deaminase-like"/>
    <property type="match status" value="2"/>
</dbReference>
<feature type="domain" description="CMP/dCMP-type deaminase" evidence="3">
    <location>
        <begin position="175"/>
        <end position="284"/>
    </location>
</feature>
<evidence type="ECO:0000256" key="1">
    <source>
        <dbReference type="ARBA" id="ARBA00006576"/>
    </source>
</evidence>
<name>A0ABQ7GFR1_DUNSA</name>
<accession>A0ABQ7GFR1</accession>
<dbReference type="InterPro" id="IPR013171">
    <property type="entry name" value="Cyd/dCyd_deaminase_Zn-bd"/>
</dbReference>
<dbReference type="EMBL" id="MU069811">
    <property type="protein sequence ID" value="KAF5833431.1"/>
    <property type="molecule type" value="Genomic_DNA"/>
</dbReference>
<dbReference type="Proteomes" id="UP000815325">
    <property type="component" value="Unassembled WGS sequence"/>
</dbReference>
<dbReference type="PANTHER" id="PTHR11644:SF2">
    <property type="entry name" value="CYTIDINE DEAMINASE"/>
    <property type="match status" value="1"/>
</dbReference>
<organism evidence="4 5">
    <name type="scientific">Dunaliella salina</name>
    <name type="common">Green alga</name>
    <name type="synonym">Protococcus salinus</name>
    <dbReference type="NCBI Taxonomy" id="3046"/>
    <lineage>
        <taxon>Eukaryota</taxon>
        <taxon>Viridiplantae</taxon>
        <taxon>Chlorophyta</taxon>
        <taxon>core chlorophytes</taxon>
        <taxon>Chlorophyceae</taxon>
        <taxon>CS clade</taxon>
        <taxon>Chlamydomonadales</taxon>
        <taxon>Dunaliellaceae</taxon>
        <taxon>Dunaliella</taxon>
    </lineage>
</organism>
<dbReference type="InterPro" id="IPR002125">
    <property type="entry name" value="CMP_dCMP_dom"/>
</dbReference>
<keyword evidence="5" id="KW-1185">Reference proteome</keyword>
<comment type="similarity">
    <text evidence="1">Belongs to the cytidine and deoxycytidylate deaminase family.</text>
</comment>
<evidence type="ECO:0000313" key="5">
    <source>
        <dbReference type="Proteomes" id="UP000815325"/>
    </source>
</evidence>
<comment type="caution">
    <text evidence="4">The sequence shown here is derived from an EMBL/GenBank/DDBJ whole genome shotgun (WGS) entry which is preliminary data.</text>
</comment>
<dbReference type="InterPro" id="IPR016193">
    <property type="entry name" value="Cytidine_deaminase-like"/>
</dbReference>
<dbReference type="PANTHER" id="PTHR11644">
    <property type="entry name" value="CYTIDINE DEAMINASE"/>
    <property type="match status" value="1"/>
</dbReference>
<protein>
    <submittedName>
        <fullName evidence="4">Cytidine deaminase</fullName>
    </submittedName>
</protein>
<dbReference type="PROSITE" id="PS51747">
    <property type="entry name" value="CYT_DCMP_DEAMINASES_2"/>
    <property type="match status" value="1"/>
</dbReference>
<dbReference type="PIRSF" id="PIRSF006334">
    <property type="entry name" value="Cdd_plus_pseudo"/>
    <property type="match status" value="1"/>
</dbReference>